<feature type="domain" description="Succinylglutamate desuccinylase/Aspartoacylase catalytic" evidence="6">
    <location>
        <begin position="60"/>
        <end position="158"/>
    </location>
</feature>
<dbReference type="InterPro" id="IPR055438">
    <property type="entry name" value="AstE_AspA_cat"/>
</dbReference>
<name>A0A7S8HC00_9HYPH</name>
<keyword evidence="4" id="KW-0862">Zinc</keyword>
<keyword evidence="8" id="KW-1185">Reference proteome</keyword>
<proteinExistence type="predicted"/>
<organism evidence="7 8">
    <name type="scientific">Kaustia mangrovi</name>
    <dbReference type="NCBI Taxonomy" id="2593653"/>
    <lineage>
        <taxon>Bacteria</taxon>
        <taxon>Pseudomonadati</taxon>
        <taxon>Pseudomonadota</taxon>
        <taxon>Alphaproteobacteria</taxon>
        <taxon>Hyphomicrobiales</taxon>
        <taxon>Parvibaculaceae</taxon>
        <taxon>Kaustia</taxon>
    </lineage>
</organism>
<dbReference type="InterPro" id="IPR050178">
    <property type="entry name" value="AspA/AstE_fam"/>
</dbReference>
<dbReference type="RefSeq" id="WP_246479737.1">
    <property type="nucleotide sequence ID" value="NZ_CP058214.1"/>
</dbReference>
<evidence type="ECO:0000256" key="3">
    <source>
        <dbReference type="ARBA" id="ARBA00022801"/>
    </source>
</evidence>
<feature type="region of interest" description="Disordered" evidence="5">
    <location>
        <begin position="1"/>
        <end position="48"/>
    </location>
</feature>
<comment type="cofactor">
    <cofactor evidence="1">
        <name>Zn(2+)</name>
        <dbReference type="ChEBI" id="CHEBI:29105"/>
    </cofactor>
</comment>
<dbReference type="SUPFAM" id="SSF53187">
    <property type="entry name" value="Zn-dependent exopeptidases"/>
    <property type="match status" value="1"/>
</dbReference>
<sequence>MPAGSPPSPSWRRSTRGISSAASGPARSAKENDVTAPARNTPPAATDTPLETVAFSALQPGPRLLVLGGVHGDETCGPDAIRRAIEELRSGAIGLRRGSVTFVPVANPKAYSSRTREGDRNLNRNLHDKPVPLDHEDRVGNRLCALLRTHDVLLDIHSFTGEGEPFVFFGPPDNDGGMEPFRQADAEFAFASQLGVSTIIHGWLENYARLIDARTRLHLPPLSPAEGHGTTEYMRFAGGYAATIECGRHDDPASAEIAYAAIGHALASLSLIDTDTPPPRAETVIHMTDIVICEDDGDRIEGDWKTGGAVPAGSIIARRADGTAVEAPRDGYIIFPNPNARRGETICHFGVTSDRGPRADTR</sequence>
<keyword evidence="3" id="KW-0378">Hydrolase</keyword>
<evidence type="ECO:0000256" key="4">
    <source>
        <dbReference type="ARBA" id="ARBA00022833"/>
    </source>
</evidence>
<evidence type="ECO:0000313" key="8">
    <source>
        <dbReference type="Proteomes" id="UP000593594"/>
    </source>
</evidence>
<dbReference type="PANTHER" id="PTHR15162">
    <property type="entry name" value="ASPARTOACYLASE"/>
    <property type="match status" value="1"/>
</dbReference>
<evidence type="ECO:0000256" key="5">
    <source>
        <dbReference type="SAM" id="MobiDB-lite"/>
    </source>
</evidence>
<dbReference type="KEGG" id="kmn:HW532_08410"/>
<evidence type="ECO:0000313" key="7">
    <source>
        <dbReference type="EMBL" id="QPC42718.1"/>
    </source>
</evidence>
<dbReference type="GO" id="GO:0046872">
    <property type="term" value="F:metal ion binding"/>
    <property type="evidence" value="ECO:0007669"/>
    <property type="project" value="UniProtKB-KW"/>
</dbReference>
<dbReference type="PANTHER" id="PTHR15162:SF7">
    <property type="entry name" value="SUCCINYLGLUTAMATE DESUCCINYLASE"/>
    <property type="match status" value="1"/>
</dbReference>
<dbReference type="Pfam" id="PF24827">
    <property type="entry name" value="AstE_AspA_cat"/>
    <property type="match status" value="1"/>
</dbReference>
<dbReference type="Proteomes" id="UP000593594">
    <property type="component" value="Chromosome"/>
</dbReference>
<reference evidence="7 8" key="1">
    <citation type="submission" date="2020-06" db="EMBL/GenBank/DDBJ databases">
        <title>Genome sequence of 2 isolates from Red Sea Mangroves.</title>
        <authorList>
            <person name="Sefrji F."/>
            <person name="Michoud G."/>
            <person name="Merlino G."/>
            <person name="Daffonchio D."/>
        </authorList>
    </citation>
    <scope>NUCLEOTIDE SEQUENCE [LARGE SCALE GENOMIC DNA]</scope>
    <source>
        <strain evidence="7 8">R1DC25</strain>
    </source>
</reference>
<dbReference type="EMBL" id="CP058214">
    <property type="protein sequence ID" value="QPC42718.1"/>
    <property type="molecule type" value="Genomic_DNA"/>
</dbReference>
<dbReference type="AlphaFoldDB" id="A0A7S8HC00"/>
<dbReference type="GO" id="GO:0016788">
    <property type="term" value="F:hydrolase activity, acting on ester bonds"/>
    <property type="evidence" value="ECO:0007669"/>
    <property type="project" value="InterPro"/>
</dbReference>
<keyword evidence="2" id="KW-0479">Metal-binding</keyword>
<accession>A0A7S8HC00</accession>
<evidence type="ECO:0000259" key="6">
    <source>
        <dbReference type="Pfam" id="PF24827"/>
    </source>
</evidence>
<dbReference type="Gene3D" id="3.40.630.10">
    <property type="entry name" value="Zn peptidases"/>
    <property type="match status" value="1"/>
</dbReference>
<protein>
    <submittedName>
        <fullName evidence="7">Succinylglutamate desuccinylase/aspartoacylase family protein</fullName>
    </submittedName>
</protein>
<feature type="compositionally biased region" description="Low complexity" evidence="5">
    <location>
        <begin position="35"/>
        <end position="48"/>
    </location>
</feature>
<evidence type="ECO:0000256" key="2">
    <source>
        <dbReference type="ARBA" id="ARBA00022723"/>
    </source>
</evidence>
<evidence type="ECO:0000256" key="1">
    <source>
        <dbReference type="ARBA" id="ARBA00001947"/>
    </source>
</evidence>
<dbReference type="GO" id="GO:0005829">
    <property type="term" value="C:cytosol"/>
    <property type="evidence" value="ECO:0007669"/>
    <property type="project" value="TreeGrafter"/>
</dbReference>
<gene>
    <name evidence="7" type="ORF">HW532_08410</name>
</gene>